<dbReference type="EMBL" id="QGKV02000759">
    <property type="protein sequence ID" value="KAF3566247.1"/>
    <property type="molecule type" value="Genomic_DNA"/>
</dbReference>
<comment type="caution">
    <text evidence="1">The sequence shown here is derived from an EMBL/GenBank/DDBJ whole genome shotgun (WGS) entry which is preliminary data.</text>
</comment>
<reference evidence="1" key="1">
    <citation type="submission" date="2019-12" db="EMBL/GenBank/DDBJ databases">
        <title>Genome sequencing and annotation of Brassica cretica.</title>
        <authorList>
            <person name="Studholme D.J."/>
            <person name="Sarris P.F."/>
        </authorList>
    </citation>
    <scope>NUCLEOTIDE SEQUENCE</scope>
    <source>
        <strain evidence="1">PFS-102/07</strain>
        <tissue evidence="1">Leaf</tissue>
    </source>
</reference>
<name>A0A8S9ILT8_BRACR</name>
<accession>A0A8S9ILT8</accession>
<reference evidence="2 3" key="3">
    <citation type="journal article" date="2020" name="BMC Genomics">
        <title>Intraspecific diversification of the crop wild relative Brassica cretica Lam. using demographic model selection.</title>
        <authorList>
            <person name="Kioukis A."/>
            <person name="Michalopoulou V.A."/>
            <person name="Briers L."/>
            <person name="Pirintsos S."/>
            <person name="Studholme D.J."/>
            <person name="Pavlidis P."/>
            <person name="Sarris P.F."/>
        </authorList>
    </citation>
    <scope>NUCLEOTIDE SEQUENCE [LARGE SCALE GENOMIC DNA]</scope>
    <source>
        <strain evidence="3">cv. PFS-1207/04</strain>
        <strain evidence="2">PFS-1207/04</strain>
    </source>
</reference>
<sequence length="85" mass="8900">MIMMDHEKTNSSSVSWAKLGQAQCSSLKCRSAPAAGLLAQSAGTAGNQLNSARWSVGSSDHWVGPGSYRAGWLVNDGYGPVGSWD</sequence>
<evidence type="ECO:0000313" key="3">
    <source>
        <dbReference type="Proteomes" id="UP000266723"/>
    </source>
</evidence>
<keyword evidence="3" id="KW-1185">Reference proteome</keyword>
<evidence type="ECO:0000313" key="1">
    <source>
        <dbReference type="EMBL" id="KAF2570789.1"/>
    </source>
</evidence>
<dbReference type="EMBL" id="QGKY02001015">
    <property type="protein sequence ID" value="KAF2570789.1"/>
    <property type="molecule type" value="Genomic_DNA"/>
</dbReference>
<reference evidence="2" key="2">
    <citation type="submission" date="2019-12" db="EMBL/GenBank/DDBJ databases">
        <authorList>
            <person name="Studholme D.J."/>
            <person name="Sarris P."/>
        </authorList>
    </citation>
    <scope>NUCLEOTIDE SEQUENCE</scope>
    <source>
        <strain evidence="2">PFS-1207/04</strain>
        <tissue evidence="2">Leaf</tissue>
    </source>
</reference>
<dbReference type="AlphaFoldDB" id="A0A8S9ILT8"/>
<dbReference type="Proteomes" id="UP000266723">
    <property type="component" value="Unassembled WGS sequence"/>
</dbReference>
<gene>
    <name evidence="2" type="ORF">DY000_02014617</name>
    <name evidence="1" type="ORF">F2Q70_00002950</name>
</gene>
<protein>
    <submittedName>
        <fullName evidence="1">Uncharacterized protein</fullName>
    </submittedName>
</protein>
<proteinExistence type="predicted"/>
<evidence type="ECO:0000313" key="2">
    <source>
        <dbReference type="EMBL" id="KAF3566247.1"/>
    </source>
</evidence>
<organism evidence="1">
    <name type="scientific">Brassica cretica</name>
    <name type="common">Mustard</name>
    <dbReference type="NCBI Taxonomy" id="69181"/>
    <lineage>
        <taxon>Eukaryota</taxon>
        <taxon>Viridiplantae</taxon>
        <taxon>Streptophyta</taxon>
        <taxon>Embryophyta</taxon>
        <taxon>Tracheophyta</taxon>
        <taxon>Spermatophyta</taxon>
        <taxon>Magnoliopsida</taxon>
        <taxon>eudicotyledons</taxon>
        <taxon>Gunneridae</taxon>
        <taxon>Pentapetalae</taxon>
        <taxon>rosids</taxon>
        <taxon>malvids</taxon>
        <taxon>Brassicales</taxon>
        <taxon>Brassicaceae</taxon>
        <taxon>Brassiceae</taxon>
        <taxon>Brassica</taxon>
    </lineage>
</organism>